<dbReference type="InterPro" id="IPR009014">
    <property type="entry name" value="Transketo_C/PFOR_II"/>
</dbReference>
<dbReference type="Pfam" id="PF01855">
    <property type="entry name" value="POR_N"/>
    <property type="match status" value="1"/>
</dbReference>
<dbReference type="Gene3D" id="3.40.50.970">
    <property type="match status" value="1"/>
</dbReference>
<dbReference type="InterPro" id="IPR033412">
    <property type="entry name" value="PFOR_II"/>
</dbReference>
<protein>
    <submittedName>
        <fullName evidence="4">Ketoisovalerate oxidoreductase subunit VorB</fullName>
        <ecNumber evidence="4">1.2.7.7</ecNumber>
    </submittedName>
</protein>
<accession>A0A212JGP3</accession>
<dbReference type="EC" id="1.2.7.7" evidence="4"/>
<evidence type="ECO:0000313" key="4">
    <source>
        <dbReference type="EMBL" id="SBV98590.1"/>
    </source>
</evidence>
<reference evidence="4" key="1">
    <citation type="submission" date="2016-04" db="EMBL/GenBank/DDBJ databases">
        <authorList>
            <person name="Evans L.H."/>
            <person name="Alamgir A."/>
            <person name="Owens N."/>
            <person name="Weber N.D."/>
            <person name="Virtaneva K."/>
            <person name="Barbian K."/>
            <person name="Babar A."/>
            <person name="Rosenke K."/>
        </authorList>
    </citation>
    <scope>NUCLEOTIDE SEQUENCE</scope>
    <source>
        <strain evidence="4">86</strain>
    </source>
</reference>
<evidence type="ECO:0000256" key="1">
    <source>
        <dbReference type="ARBA" id="ARBA00023002"/>
    </source>
</evidence>
<dbReference type="InterPro" id="IPR029061">
    <property type="entry name" value="THDP-binding"/>
</dbReference>
<dbReference type="SUPFAM" id="SSF52518">
    <property type="entry name" value="Thiamin diphosphate-binding fold (THDP-binding)"/>
    <property type="match status" value="1"/>
</dbReference>
<dbReference type="InterPro" id="IPR052368">
    <property type="entry name" value="2-oxoacid_oxidoreductase"/>
</dbReference>
<dbReference type="SUPFAM" id="SSF52922">
    <property type="entry name" value="TK C-terminal domain-like"/>
    <property type="match status" value="1"/>
</dbReference>
<dbReference type="NCBIfam" id="NF005507">
    <property type="entry name" value="PRK07119.1"/>
    <property type="match status" value="1"/>
</dbReference>
<sequence length="354" mass="38179">MKEKVLMKGNEAIGEGLILAGCRHYFGYPITPQTEIPEYLAKRFPEIGGVFVQAESEIASINMVYGAAAAGKRVMTSSSSPGISLKQEGISTLAAAELPCVIVNIGRGGPGVGTIQASQADYFQSTKGGGHGDYRLLVFAPNSVQELMDYTILAFDKADHYKTPVLILGDGVTGQMMEPVTLPDPIDPASLPKKTWSCSGCEGREPNIVTSLYLQAARCEAHNKDLQAKYAEISKNELRWEEIQTEDADVVIVAYGISSRISLSAVQKARAEGLKVGLLRPITLWPFPTAPIRALAEKGKKFLVVEQSAGQMVEDVRLAVAEKTEVAFYGRMGGILPDSQEILDTVRGMARNKG</sequence>
<feature type="domain" description="Pyruvate:ferredoxin oxidoreductase core" evidence="3">
    <location>
        <begin position="248"/>
        <end position="342"/>
    </location>
</feature>
<dbReference type="InterPro" id="IPR002880">
    <property type="entry name" value="Pyrv_Fd/Flavodoxin_OxRdtase_N"/>
</dbReference>
<evidence type="ECO:0000259" key="3">
    <source>
        <dbReference type="Pfam" id="PF17147"/>
    </source>
</evidence>
<dbReference type="PANTHER" id="PTHR43088:SF1">
    <property type="entry name" value="SUBUNIT OF PYRUVATE:FLAVODOXIN OXIDOREDUCTASE"/>
    <property type="match status" value="1"/>
</dbReference>
<dbReference type="EMBL" id="FLUQ01000001">
    <property type="protein sequence ID" value="SBV98590.1"/>
    <property type="molecule type" value="Genomic_DNA"/>
</dbReference>
<dbReference type="GO" id="GO:0043807">
    <property type="term" value="F:3-methyl-2-oxobutanoate dehydrogenase (ferredoxin) activity"/>
    <property type="evidence" value="ECO:0007669"/>
    <property type="project" value="UniProtKB-EC"/>
</dbReference>
<dbReference type="Gene3D" id="3.40.50.920">
    <property type="match status" value="1"/>
</dbReference>
<name>A0A212JGP3_9DELT</name>
<evidence type="ECO:0000259" key="2">
    <source>
        <dbReference type="Pfam" id="PF01855"/>
    </source>
</evidence>
<dbReference type="CDD" id="cd07034">
    <property type="entry name" value="TPP_PYR_PFOR_IOR-alpha_like"/>
    <property type="match status" value="1"/>
</dbReference>
<gene>
    <name evidence="4" type="primary">vorB</name>
    <name evidence="4" type="ORF">KL86DPRO_11415</name>
</gene>
<proteinExistence type="predicted"/>
<dbReference type="AlphaFoldDB" id="A0A212JGP3"/>
<dbReference type="PANTHER" id="PTHR43088">
    <property type="entry name" value="SUBUNIT OF PYRUVATE:FLAVODOXIN OXIDOREDUCTASE-RELATED"/>
    <property type="match status" value="1"/>
</dbReference>
<organism evidence="4">
    <name type="scientific">uncultured delta proteobacterium</name>
    <dbReference type="NCBI Taxonomy" id="34034"/>
    <lineage>
        <taxon>Bacteria</taxon>
        <taxon>Deltaproteobacteria</taxon>
        <taxon>environmental samples</taxon>
    </lineage>
</organism>
<feature type="domain" description="Pyruvate flavodoxin/ferredoxin oxidoreductase pyrimidine binding" evidence="2">
    <location>
        <begin position="16"/>
        <end position="189"/>
    </location>
</feature>
<dbReference type="Pfam" id="PF17147">
    <property type="entry name" value="PFOR_II"/>
    <property type="match status" value="1"/>
</dbReference>
<keyword evidence="1 4" id="KW-0560">Oxidoreductase</keyword>